<comment type="caution">
    <text evidence="1">The sequence shown here is derived from an EMBL/GenBank/DDBJ whole genome shotgun (WGS) entry which is preliminary data.</text>
</comment>
<gene>
    <name evidence="1" type="ORF">GMARGA_LOCUS39539</name>
</gene>
<reference evidence="1 2" key="1">
    <citation type="submission" date="2021-06" db="EMBL/GenBank/DDBJ databases">
        <authorList>
            <person name="Kallberg Y."/>
            <person name="Tangrot J."/>
            <person name="Rosling A."/>
        </authorList>
    </citation>
    <scope>NUCLEOTIDE SEQUENCE [LARGE SCALE GENOMIC DNA]</scope>
    <source>
        <strain evidence="1 2">120-4 pot B 10/14</strain>
    </source>
</reference>
<accession>A0ABN7X692</accession>
<dbReference type="EMBL" id="CAJVQB010094923">
    <property type="protein sequence ID" value="CAG8849129.1"/>
    <property type="molecule type" value="Genomic_DNA"/>
</dbReference>
<organism evidence="1 2">
    <name type="scientific">Gigaspora margarita</name>
    <dbReference type="NCBI Taxonomy" id="4874"/>
    <lineage>
        <taxon>Eukaryota</taxon>
        <taxon>Fungi</taxon>
        <taxon>Fungi incertae sedis</taxon>
        <taxon>Mucoromycota</taxon>
        <taxon>Glomeromycotina</taxon>
        <taxon>Glomeromycetes</taxon>
        <taxon>Diversisporales</taxon>
        <taxon>Gigasporaceae</taxon>
        <taxon>Gigaspora</taxon>
    </lineage>
</organism>
<evidence type="ECO:0000313" key="2">
    <source>
        <dbReference type="Proteomes" id="UP000789901"/>
    </source>
</evidence>
<dbReference type="Proteomes" id="UP000789901">
    <property type="component" value="Unassembled WGS sequence"/>
</dbReference>
<feature type="non-terminal residue" evidence="1">
    <location>
        <position position="1"/>
    </location>
</feature>
<protein>
    <submittedName>
        <fullName evidence="1">489_t:CDS:1</fullName>
    </submittedName>
</protein>
<name>A0ABN7X692_GIGMA</name>
<evidence type="ECO:0000313" key="1">
    <source>
        <dbReference type="EMBL" id="CAG8849129.1"/>
    </source>
</evidence>
<sequence>HETHKHNDYKIPLSNIPSLPLNVIQEFYETIRFFIKKKLPLHFNKTGKQIIRIPCSEGQFISIFGPWIQRYLPCKRKYTCFFKGQDADTTMAIILQDTE</sequence>
<keyword evidence="2" id="KW-1185">Reference proteome</keyword>
<proteinExistence type="predicted"/>